<dbReference type="KEGG" id="pshq:F3W81_09130"/>
<sequence length="215" mass="24560">MDSHYEAKRSDFADASHRSYVGGMWEDLGALQFDDLVGQGLRPSHRLLDIGCGSLRGGVRFIDYLDPFHYFGTDINAALIEAGRERELTAAQRDRLGPDSFRVSDTFDFNFDGPAFDFAIAFSLFTHLTQNKIRLCLSNLRHKLNGPLCATVFLSENTDVSQPQLQKDGIASWHFRDPYHYSRQQIADMARDTGWQVAQISDIAHPRNQWMVRFR</sequence>
<keyword evidence="3" id="KW-1185">Reference proteome</keyword>
<proteinExistence type="predicted"/>
<feature type="domain" description="Methyltransferase type 12" evidence="1">
    <location>
        <begin position="48"/>
        <end position="144"/>
    </location>
</feature>
<gene>
    <name evidence="2" type="ORF">F3W81_09130</name>
</gene>
<dbReference type="EMBL" id="CP045201">
    <property type="protein sequence ID" value="QOL80962.1"/>
    <property type="molecule type" value="Genomic_DNA"/>
</dbReference>
<name>A0A7L9WLZ6_9RHOB</name>
<keyword evidence="2" id="KW-0489">Methyltransferase</keyword>
<dbReference type="PANTHER" id="PTHR37886">
    <property type="entry name" value="S-ADENOSYL-L-METHIONINE-DEPENDENT METHYLTRANSFERASES SUPERFAMILY PROTEIN"/>
    <property type="match status" value="1"/>
</dbReference>
<dbReference type="AlphaFoldDB" id="A0A7L9WLZ6"/>
<dbReference type="GO" id="GO:0008168">
    <property type="term" value="F:methyltransferase activity"/>
    <property type="evidence" value="ECO:0007669"/>
    <property type="project" value="UniProtKB-KW"/>
</dbReference>
<reference evidence="2 3" key="1">
    <citation type="submission" date="2019-10" db="EMBL/GenBank/DDBJ databases">
        <title>Pseudopuniceibacterium sp. HQ09 islated from Antarctica.</title>
        <authorList>
            <person name="Liao L."/>
            <person name="Su S."/>
            <person name="Chen B."/>
            <person name="Yu Y."/>
        </authorList>
    </citation>
    <scope>NUCLEOTIDE SEQUENCE [LARGE SCALE GENOMIC DNA]</scope>
    <source>
        <strain evidence="2 3">HQ09</strain>
    </source>
</reference>
<evidence type="ECO:0000313" key="2">
    <source>
        <dbReference type="EMBL" id="QOL80962.1"/>
    </source>
</evidence>
<dbReference type="Pfam" id="PF08242">
    <property type="entry name" value="Methyltransf_12"/>
    <property type="match status" value="1"/>
</dbReference>
<protein>
    <submittedName>
        <fullName evidence="2">Methyltransferase</fullName>
    </submittedName>
</protein>
<dbReference type="InterPro" id="IPR029063">
    <property type="entry name" value="SAM-dependent_MTases_sf"/>
</dbReference>
<keyword evidence="2" id="KW-0808">Transferase</keyword>
<dbReference type="Proteomes" id="UP000594118">
    <property type="component" value="Chromosome"/>
</dbReference>
<dbReference type="SUPFAM" id="SSF53335">
    <property type="entry name" value="S-adenosyl-L-methionine-dependent methyltransferases"/>
    <property type="match status" value="1"/>
</dbReference>
<dbReference type="InterPro" id="IPR013217">
    <property type="entry name" value="Methyltransf_12"/>
</dbReference>
<dbReference type="RefSeq" id="WP_193083277.1">
    <property type="nucleotide sequence ID" value="NZ_CP045201.1"/>
</dbReference>
<accession>A0A7L9WLZ6</accession>
<evidence type="ECO:0000259" key="1">
    <source>
        <dbReference type="Pfam" id="PF08242"/>
    </source>
</evidence>
<dbReference type="CDD" id="cd02440">
    <property type="entry name" value="AdoMet_MTases"/>
    <property type="match status" value="1"/>
</dbReference>
<organism evidence="2 3">
    <name type="scientific">Pseudooceanicola spongiae</name>
    <dbReference type="NCBI Taxonomy" id="2613965"/>
    <lineage>
        <taxon>Bacteria</taxon>
        <taxon>Pseudomonadati</taxon>
        <taxon>Pseudomonadota</taxon>
        <taxon>Alphaproteobacteria</taxon>
        <taxon>Rhodobacterales</taxon>
        <taxon>Paracoccaceae</taxon>
        <taxon>Pseudooceanicola</taxon>
    </lineage>
</organism>
<evidence type="ECO:0000313" key="3">
    <source>
        <dbReference type="Proteomes" id="UP000594118"/>
    </source>
</evidence>
<dbReference type="Gene3D" id="3.40.50.150">
    <property type="entry name" value="Vaccinia Virus protein VP39"/>
    <property type="match status" value="1"/>
</dbReference>
<dbReference type="GO" id="GO:0032259">
    <property type="term" value="P:methylation"/>
    <property type="evidence" value="ECO:0007669"/>
    <property type="project" value="UniProtKB-KW"/>
</dbReference>
<dbReference type="PANTHER" id="PTHR37886:SF1">
    <property type="entry name" value="S-ADENOSYL-L-METHIONINE-DEPENDENT METHYLTRANSFERASES SUPERFAMILY PROTEIN"/>
    <property type="match status" value="1"/>
</dbReference>